<evidence type="ECO:0000256" key="3">
    <source>
        <dbReference type="SAM" id="MobiDB-lite"/>
    </source>
</evidence>
<gene>
    <name evidence="5" type="ORF">Q8F55_003159</name>
</gene>
<proteinExistence type="predicted"/>
<keyword evidence="1" id="KW-0560">Oxidoreductase</keyword>
<keyword evidence="6" id="KW-1185">Reference proteome</keyword>
<comment type="caution">
    <text evidence="5">The sequence shown here is derived from an EMBL/GenBank/DDBJ whole genome shotgun (WGS) entry which is preliminary data.</text>
</comment>
<accession>A0ABR3QBV8</accession>
<sequence length="394" mass="42605">MPPAVDPNMIRPPPRSLAPAPPGLLPPPPDKALTKPLTVLCTVGVSAQCEERLRDAFGTFHYYAEGEPIPAEILPTIDVMFNTWTGPPAVVTDFAQTPRLKHVQLCSSGADKAMASAPFQKLLKDGGRVEGKERQVTLANASGTHVLTIPNWVVGMLVNVYHQVPRQIMIARTEKRWALRPEIDAGGGQYYARVTHGRTAGLLGYGQLGRESARLLKAMGMRIIAANTSGKATPQEGYVIPGTGDEDGSLPEAYYSTKDAAQTREFLSRCDVLVASLPNTPQTAGWLDAEKLSYLPPNAVFLNVGRGTLVKSEHLLAALDRPDGLFGAAVDVTDPEPLPDGHPLYSHPRVIVTPHLSGDTEGEMDIAADVFLRNCARVAEGRDVINRVHFERGY</sequence>
<dbReference type="SUPFAM" id="SSF51735">
    <property type="entry name" value="NAD(P)-binding Rossmann-fold domains"/>
    <property type="match status" value="1"/>
</dbReference>
<feature type="region of interest" description="Disordered" evidence="3">
    <location>
        <begin position="1"/>
        <end position="29"/>
    </location>
</feature>
<name>A0ABR3QBV8_9TREE</name>
<evidence type="ECO:0000259" key="4">
    <source>
        <dbReference type="Pfam" id="PF02826"/>
    </source>
</evidence>
<dbReference type="Proteomes" id="UP001565368">
    <property type="component" value="Unassembled WGS sequence"/>
</dbReference>
<protein>
    <recommendedName>
        <fullName evidence="4">D-isomer specific 2-hydroxyacid dehydrogenase NAD-binding domain-containing protein</fullName>
    </recommendedName>
</protein>
<keyword evidence="2" id="KW-0520">NAD</keyword>
<organism evidence="5 6">
    <name type="scientific">Vanrija albida</name>
    <dbReference type="NCBI Taxonomy" id="181172"/>
    <lineage>
        <taxon>Eukaryota</taxon>
        <taxon>Fungi</taxon>
        <taxon>Dikarya</taxon>
        <taxon>Basidiomycota</taxon>
        <taxon>Agaricomycotina</taxon>
        <taxon>Tremellomycetes</taxon>
        <taxon>Trichosporonales</taxon>
        <taxon>Trichosporonaceae</taxon>
        <taxon>Vanrija</taxon>
    </lineage>
</organism>
<evidence type="ECO:0000256" key="2">
    <source>
        <dbReference type="ARBA" id="ARBA00023027"/>
    </source>
</evidence>
<dbReference type="GeneID" id="95984202"/>
<dbReference type="PANTHER" id="PTHR43333:SF1">
    <property type="entry name" value="D-ISOMER SPECIFIC 2-HYDROXYACID DEHYDROGENASE NAD-BINDING DOMAIN-CONTAINING PROTEIN"/>
    <property type="match status" value="1"/>
</dbReference>
<dbReference type="InterPro" id="IPR006140">
    <property type="entry name" value="D-isomer_DH_NAD-bd"/>
</dbReference>
<dbReference type="Gene3D" id="3.40.50.720">
    <property type="entry name" value="NAD(P)-binding Rossmann-like Domain"/>
    <property type="match status" value="2"/>
</dbReference>
<reference evidence="5 6" key="1">
    <citation type="submission" date="2023-08" db="EMBL/GenBank/DDBJ databases">
        <title>Annotated Genome Sequence of Vanrija albida AlHP1.</title>
        <authorList>
            <person name="Herzog R."/>
        </authorList>
    </citation>
    <scope>NUCLEOTIDE SEQUENCE [LARGE SCALE GENOMIC DNA]</scope>
    <source>
        <strain evidence="5 6">AlHP1</strain>
    </source>
</reference>
<dbReference type="InterPro" id="IPR036291">
    <property type="entry name" value="NAD(P)-bd_dom_sf"/>
</dbReference>
<dbReference type="PANTHER" id="PTHR43333">
    <property type="entry name" value="2-HACID_DH_C DOMAIN-CONTAINING PROTEIN"/>
    <property type="match status" value="1"/>
</dbReference>
<dbReference type="EMBL" id="JBBXJM010000002">
    <property type="protein sequence ID" value="KAL1412152.1"/>
    <property type="molecule type" value="Genomic_DNA"/>
</dbReference>
<feature type="domain" description="D-isomer specific 2-hydroxyacid dehydrogenase NAD-binding" evidence="4">
    <location>
        <begin position="176"/>
        <end position="357"/>
    </location>
</feature>
<evidence type="ECO:0000313" key="5">
    <source>
        <dbReference type="EMBL" id="KAL1412152.1"/>
    </source>
</evidence>
<dbReference type="RefSeq" id="XP_069212096.1">
    <property type="nucleotide sequence ID" value="XM_069351710.1"/>
</dbReference>
<evidence type="ECO:0000313" key="6">
    <source>
        <dbReference type="Proteomes" id="UP001565368"/>
    </source>
</evidence>
<evidence type="ECO:0000256" key="1">
    <source>
        <dbReference type="ARBA" id="ARBA00023002"/>
    </source>
</evidence>
<dbReference type="Pfam" id="PF02826">
    <property type="entry name" value="2-Hacid_dh_C"/>
    <property type="match status" value="1"/>
</dbReference>